<organism evidence="2 3">
    <name type="scientific">Sinocyclocheilus grahami</name>
    <name type="common">Dianchi golden-line fish</name>
    <name type="synonym">Barbus grahami</name>
    <dbReference type="NCBI Taxonomy" id="75366"/>
    <lineage>
        <taxon>Eukaryota</taxon>
        <taxon>Metazoa</taxon>
        <taxon>Chordata</taxon>
        <taxon>Craniata</taxon>
        <taxon>Vertebrata</taxon>
        <taxon>Euteleostomi</taxon>
        <taxon>Actinopterygii</taxon>
        <taxon>Neopterygii</taxon>
        <taxon>Teleostei</taxon>
        <taxon>Ostariophysi</taxon>
        <taxon>Cypriniformes</taxon>
        <taxon>Cyprinidae</taxon>
        <taxon>Cyprininae</taxon>
        <taxon>Sinocyclocheilus</taxon>
    </lineage>
</organism>
<evidence type="ECO:0000256" key="1">
    <source>
        <dbReference type="SAM" id="MobiDB-lite"/>
    </source>
</evidence>
<accession>A0A672Q699</accession>
<dbReference type="PANTHER" id="PTHR12681:SF0">
    <property type="entry name" value="ZINC FINGER CCCH DOMAIN-CONTAINING PROTEIN 15"/>
    <property type="match status" value="1"/>
</dbReference>
<dbReference type="AlphaFoldDB" id="A0A672Q699"/>
<feature type="region of interest" description="Disordered" evidence="1">
    <location>
        <begin position="1"/>
        <end position="20"/>
    </location>
</feature>
<dbReference type="PANTHER" id="PTHR12681">
    <property type="entry name" value="ZINC FINGER-CONTAINING PROTEIN P48ZNF"/>
    <property type="match status" value="1"/>
</dbReference>
<dbReference type="GO" id="GO:0002181">
    <property type="term" value="P:cytoplasmic translation"/>
    <property type="evidence" value="ECO:0007669"/>
    <property type="project" value="TreeGrafter"/>
</dbReference>
<dbReference type="GO" id="GO:0005829">
    <property type="term" value="C:cytosol"/>
    <property type="evidence" value="ECO:0007669"/>
    <property type="project" value="TreeGrafter"/>
</dbReference>
<reference evidence="2" key="2">
    <citation type="submission" date="2025-09" db="UniProtKB">
        <authorList>
            <consortium name="Ensembl"/>
        </authorList>
    </citation>
    <scope>IDENTIFICATION</scope>
</reference>
<dbReference type="Ensembl" id="ENSSGRT00000076475.1">
    <property type="protein sequence ID" value="ENSSGRP00000071801.1"/>
    <property type="gene ID" value="ENSSGRG00000036602.1"/>
</dbReference>
<feature type="compositionally biased region" description="Basic and acidic residues" evidence="1">
    <location>
        <begin position="64"/>
        <end position="75"/>
    </location>
</feature>
<gene>
    <name evidence="2" type="primary">LOC107562108</name>
</gene>
<proteinExistence type="predicted"/>
<keyword evidence="3" id="KW-1185">Reference proteome</keyword>
<evidence type="ECO:0000313" key="2">
    <source>
        <dbReference type="Ensembl" id="ENSSGRP00000071801.1"/>
    </source>
</evidence>
<name>A0A672Q699_SINGR</name>
<evidence type="ECO:0000313" key="3">
    <source>
        <dbReference type="Proteomes" id="UP000472262"/>
    </source>
</evidence>
<reference evidence="2" key="1">
    <citation type="submission" date="2025-08" db="UniProtKB">
        <authorList>
            <consortium name="Ensembl"/>
        </authorList>
    </citation>
    <scope>IDENTIFICATION</scope>
</reference>
<dbReference type="GO" id="GO:0003729">
    <property type="term" value="F:mRNA binding"/>
    <property type="evidence" value="ECO:0007669"/>
    <property type="project" value="TreeGrafter"/>
</dbReference>
<protein>
    <submittedName>
        <fullName evidence="2">Zinc finger CCCH domain-containing protein 15</fullName>
    </submittedName>
</protein>
<sequence>MPPKKPPQAAGNKKTQEKKKEKIIEDKTFGLKNKKGAKQQKFIKAVTQQVKYGQQNPRQLAAAEAEKNKKKDDKKKELSELNELFKPVVGAQKVSKGEPWSMM</sequence>
<dbReference type="Proteomes" id="UP000472262">
    <property type="component" value="Unassembled WGS sequence"/>
</dbReference>
<feature type="region of interest" description="Disordered" evidence="1">
    <location>
        <begin position="54"/>
        <end position="75"/>
    </location>
</feature>